<dbReference type="EMBL" id="CAJJDM010000087">
    <property type="protein sequence ID" value="CAD8089613.1"/>
    <property type="molecule type" value="Genomic_DNA"/>
</dbReference>
<keyword evidence="3" id="KW-1185">Reference proteome</keyword>
<evidence type="ECO:0000313" key="2">
    <source>
        <dbReference type="EMBL" id="CAD8089613.1"/>
    </source>
</evidence>
<feature type="signal peptide" evidence="1">
    <location>
        <begin position="1"/>
        <end position="19"/>
    </location>
</feature>
<reference evidence="2" key="1">
    <citation type="submission" date="2021-01" db="EMBL/GenBank/DDBJ databases">
        <authorList>
            <consortium name="Genoscope - CEA"/>
            <person name="William W."/>
        </authorList>
    </citation>
    <scope>NUCLEOTIDE SEQUENCE</scope>
</reference>
<accession>A0A8S1NJJ1</accession>
<proteinExistence type="predicted"/>
<sequence>MKILLITLSLLALVTSTTTVPVSSVYQCSCTNAMTQTDCLTDYCNWDSTSGTCSNKACTVFSKEDCEGVPDTFGCIWNYTSNKCEGFTKCSDYTFTIGNAGDCNDKLIKCQADLNTIDSTAGTIKCKDRTQDAILSIDDCNLLPYANCFWYLTPDGKQCLQNTTTNKCEAKSITKCSDYTKDNCNILACYLNGDVCTELTCAIIPEDQCFVYFSYDSKSMIFCSWNGSACVDLNVSTLTQEKCLDSTYFTYGWNPDSKQCEICVTDPDQDSSTNIILYGSILMAIVFLS</sequence>
<name>A0A8S1NJJ1_PARPR</name>
<keyword evidence="1" id="KW-0732">Signal</keyword>
<evidence type="ECO:0000313" key="3">
    <source>
        <dbReference type="Proteomes" id="UP000688137"/>
    </source>
</evidence>
<comment type="caution">
    <text evidence="2">The sequence shown here is derived from an EMBL/GenBank/DDBJ whole genome shotgun (WGS) entry which is preliminary data.</text>
</comment>
<protein>
    <submittedName>
        <fullName evidence="2">Uncharacterized protein</fullName>
    </submittedName>
</protein>
<dbReference type="AlphaFoldDB" id="A0A8S1NJJ1"/>
<dbReference type="Proteomes" id="UP000688137">
    <property type="component" value="Unassembled WGS sequence"/>
</dbReference>
<organism evidence="2 3">
    <name type="scientific">Paramecium primaurelia</name>
    <dbReference type="NCBI Taxonomy" id="5886"/>
    <lineage>
        <taxon>Eukaryota</taxon>
        <taxon>Sar</taxon>
        <taxon>Alveolata</taxon>
        <taxon>Ciliophora</taxon>
        <taxon>Intramacronucleata</taxon>
        <taxon>Oligohymenophorea</taxon>
        <taxon>Peniculida</taxon>
        <taxon>Parameciidae</taxon>
        <taxon>Paramecium</taxon>
    </lineage>
</organism>
<feature type="chain" id="PRO_5035935369" evidence="1">
    <location>
        <begin position="20"/>
        <end position="289"/>
    </location>
</feature>
<evidence type="ECO:0000256" key="1">
    <source>
        <dbReference type="SAM" id="SignalP"/>
    </source>
</evidence>
<gene>
    <name evidence="2" type="ORF">PPRIM_AZ9-3.1.T0840028</name>
</gene>